<dbReference type="Proteomes" id="UP001054837">
    <property type="component" value="Unassembled WGS sequence"/>
</dbReference>
<protein>
    <submittedName>
        <fullName evidence="5">Neural-cadherin</fullName>
    </submittedName>
</protein>
<dbReference type="PROSITE" id="PS00232">
    <property type="entry name" value="CADHERIN_1"/>
    <property type="match status" value="1"/>
</dbReference>
<reference evidence="5 6" key="1">
    <citation type="submission" date="2021-06" db="EMBL/GenBank/DDBJ databases">
        <title>Caerostris darwini draft genome.</title>
        <authorList>
            <person name="Kono N."/>
            <person name="Arakawa K."/>
        </authorList>
    </citation>
    <scope>NUCLEOTIDE SEQUENCE [LARGE SCALE GENOMIC DNA]</scope>
</reference>
<evidence type="ECO:0000256" key="2">
    <source>
        <dbReference type="ARBA" id="ARBA00022692"/>
    </source>
</evidence>
<keyword evidence="2" id="KW-0812">Transmembrane</keyword>
<dbReference type="GO" id="GO:0005509">
    <property type="term" value="F:calcium ion binding"/>
    <property type="evidence" value="ECO:0007669"/>
    <property type="project" value="InterPro"/>
</dbReference>
<name>A0AAV4NF68_9ARAC</name>
<dbReference type="AlphaFoldDB" id="A0AAV4NF68"/>
<evidence type="ECO:0000313" key="6">
    <source>
        <dbReference type="Proteomes" id="UP001054837"/>
    </source>
</evidence>
<dbReference type="InterPro" id="IPR020894">
    <property type="entry name" value="Cadherin_CS"/>
</dbReference>
<comment type="caution">
    <text evidence="5">The sequence shown here is derived from an EMBL/GenBank/DDBJ whole genome shotgun (WGS) entry which is preliminary data.</text>
</comment>
<accession>A0AAV4NF68</accession>
<proteinExistence type="predicted"/>
<dbReference type="PANTHER" id="PTHR24026">
    <property type="entry name" value="FAT ATYPICAL CADHERIN-RELATED"/>
    <property type="match status" value="1"/>
</dbReference>
<sequence>MSYPFYFNVTKYIRIGIGDKNDNPPYFEQASYEAEVNEDEDIQHTVITVTAKDKDEAGVDAHQLYYLYYPKTACNRDDSFKLDDEKKHLL</sequence>
<dbReference type="GO" id="GO:0005886">
    <property type="term" value="C:plasma membrane"/>
    <property type="evidence" value="ECO:0007669"/>
    <property type="project" value="UniProtKB-SubCell"/>
</dbReference>
<dbReference type="PANTHER" id="PTHR24026:SF126">
    <property type="entry name" value="PROTOCADHERIN FAT 4"/>
    <property type="match status" value="1"/>
</dbReference>
<evidence type="ECO:0000313" key="5">
    <source>
        <dbReference type="EMBL" id="GIX82566.1"/>
    </source>
</evidence>
<dbReference type="CDD" id="cd11304">
    <property type="entry name" value="Cadherin_repeat"/>
    <property type="match status" value="1"/>
</dbReference>
<keyword evidence="3" id="KW-1133">Transmembrane helix</keyword>
<dbReference type="EMBL" id="BPLQ01001530">
    <property type="protein sequence ID" value="GIX82566.1"/>
    <property type="molecule type" value="Genomic_DNA"/>
</dbReference>
<keyword evidence="4" id="KW-0472">Membrane</keyword>
<dbReference type="InterPro" id="IPR015919">
    <property type="entry name" value="Cadherin-like_sf"/>
</dbReference>
<comment type="subcellular location">
    <subcellularLocation>
        <location evidence="1">Membrane</location>
    </subcellularLocation>
</comment>
<organism evidence="5 6">
    <name type="scientific">Caerostris darwini</name>
    <dbReference type="NCBI Taxonomy" id="1538125"/>
    <lineage>
        <taxon>Eukaryota</taxon>
        <taxon>Metazoa</taxon>
        <taxon>Ecdysozoa</taxon>
        <taxon>Arthropoda</taxon>
        <taxon>Chelicerata</taxon>
        <taxon>Arachnida</taxon>
        <taxon>Araneae</taxon>
        <taxon>Araneomorphae</taxon>
        <taxon>Entelegynae</taxon>
        <taxon>Araneoidea</taxon>
        <taxon>Araneidae</taxon>
        <taxon>Caerostris</taxon>
    </lineage>
</organism>
<dbReference type="Gene3D" id="2.60.40.60">
    <property type="entry name" value="Cadherins"/>
    <property type="match status" value="1"/>
</dbReference>
<evidence type="ECO:0000256" key="3">
    <source>
        <dbReference type="ARBA" id="ARBA00022989"/>
    </source>
</evidence>
<dbReference type="GO" id="GO:0007155">
    <property type="term" value="P:cell adhesion"/>
    <property type="evidence" value="ECO:0007669"/>
    <property type="project" value="UniProtKB-KW"/>
</dbReference>
<evidence type="ECO:0000256" key="1">
    <source>
        <dbReference type="ARBA" id="ARBA00004370"/>
    </source>
</evidence>
<keyword evidence="6" id="KW-1185">Reference proteome</keyword>
<evidence type="ECO:0000256" key="4">
    <source>
        <dbReference type="ARBA" id="ARBA00023136"/>
    </source>
</evidence>
<gene>
    <name evidence="5" type="primary">CadN</name>
    <name evidence="5" type="ORF">CDAR_287711</name>
</gene>
<dbReference type="SUPFAM" id="SSF49313">
    <property type="entry name" value="Cadherin-like"/>
    <property type="match status" value="1"/>
</dbReference>